<dbReference type="STRING" id="1125712.HMPREF1316_0013"/>
<comment type="function">
    <text evidence="1 12">Catalyzes the condensation of (S)-aspartate-beta-semialdehyde [(S)-ASA] and pyruvate to 4-hydroxy-tetrahydrodipicolinate (HTPA).</text>
</comment>
<evidence type="ECO:0000256" key="15">
    <source>
        <dbReference type="PIRSR" id="PIRSR001365-2"/>
    </source>
</evidence>
<dbReference type="SUPFAM" id="SSF51569">
    <property type="entry name" value="Aldolase"/>
    <property type="match status" value="1"/>
</dbReference>
<dbReference type="PANTHER" id="PTHR12128">
    <property type="entry name" value="DIHYDRODIPICOLINATE SYNTHASE"/>
    <property type="match status" value="1"/>
</dbReference>
<comment type="similarity">
    <text evidence="3 12 13">Belongs to the DapA family.</text>
</comment>
<dbReference type="Proteomes" id="UP000016638">
    <property type="component" value="Unassembled WGS sequence"/>
</dbReference>
<comment type="subcellular location">
    <subcellularLocation>
        <location evidence="12">Cytoplasm</location>
    </subcellularLocation>
</comment>
<comment type="caution">
    <text evidence="16">The sequence shown here is derived from an EMBL/GenBank/DDBJ whole genome shotgun (WGS) entry which is preliminary data.</text>
</comment>
<feature type="active site" description="Schiff-base intermediate with substrate" evidence="12 14">
    <location>
        <position position="181"/>
    </location>
</feature>
<dbReference type="HAMAP" id="MF_00418">
    <property type="entry name" value="DapA"/>
    <property type="match status" value="1"/>
</dbReference>
<evidence type="ECO:0000256" key="10">
    <source>
        <dbReference type="ARBA" id="ARBA00023270"/>
    </source>
</evidence>
<dbReference type="NCBIfam" id="TIGR00674">
    <property type="entry name" value="dapA"/>
    <property type="match status" value="1"/>
</dbReference>
<evidence type="ECO:0000313" key="17">
    <source>
        <dbReference type="Proteomes" id="UP000016638"/>
    </source>
</evidence>
<evidence type="ECO:0000256" key="14">
    <source>
        <dbReference type="PIRSR" id="PIRSR001365-1"/>
    </source>
</evidence>
<dbReference type="AlphaFoldDB" id="U2TPJ5"/>
<dbReference type="UniPathway" id="UPA00034">
    <property type="reaction ID" value="UER00017"/>
</dbReference>
<protein>
    <recommendedName>
        <fullName evidence="4 12">4-hydroxy-tetrahydrodipicolinate synthase</fullName>
        <shortName evidence="12">HTPA synthase</shortName>
        <ecNumber evidence="4 12">4.3.3.7</ecNumber>
    </recommendedName>
</protein>
<feature type="site" description="Part of a proton relay during catalysis" evidence="12">
    <location>
        <position position="127"/>
    </location>
</feature>
<keyword evidence="10 12" id="KW-0704">Schiff base</keyword>
<dbReference type="GO" id="GO:0005829">
    <property type="term" value="C:cytosol"/>
    <property type="evidence" value="ECO:0007669"/>
    <property type="project" value="TreeGrafter"/>
</dbReference>
<keyword evidence="8 12" id="KW-0457">Lysine biosynthesis</keyword>
<dbReference type="eggNOG" id="COG0329">
    <property type="taxonomic scope" value="Bacteria"/>
</dbReference>
<evidence type="ECO:0000256" key="3">
    <source>
        <dbReference type="ARBA" id="ARBA00007592"/>
    </source>
</evidence>
<dbReference type="InterPro" id="IPR005263">
    <property type="entry name" value="DapA"/>
</dbReference>
<gene>
    <name evidence="16" type="primary">dapA_1</name>
    <name evidence="12" type="synonym">dapA</name>
    <name evidence="16" type="ORF">HMPREF1316_0013</name>
</gene>
<evidence type="ECO:0000313" key="16">
    <source>
        <dbReference type="EMBL" id="ERL08360.1"/>
    </source>
</evidence>
<dbReference type="PANTHER" id="PTHR12128:SF66">
    <property type="entry name" value="4-HYDROXY-2-OXOGLUTARATE ALDOLASE, MITOCHONDRIAL"/>
    <property type="match status" value="1"/>
</dbReference>
<dbReference type="SMART" id="SM01130">
    <property type="entry name" value="DHDPS"/>
    <property type="match status" value="1"/>
</dbReference>
<dbReference type="PATRIC" id="fig|1125712.3.peg.1150"/>
<evidence type="ECO:0000256" key="7">
    <source>
        <dbReference type="ARBA" id="ARBA00022915"/>
    </source>
</evidence>
<keyword evidence="9 12" id="KW-0456">Lyase</keyword>
<feature type="site" description="Part of a proton relay during catalysis" evidence="12">
    <location>
        <position position="64"/>
    </location>
</feature>
<dbReference type="GO" id="GO:0019877">
    <property type="term" value="P:diaminopimelate biosynthetic process"/>
    <property type="evidence" value="ECO:0007669"/>
    <property type="project" value="UniProtKB-UniRule"/>
</dbReference>
<feature type="binding site" evidence="12 15">
    <location>
        <position position="65"/>
    </location>
    <ligand>
        <name>pyruvate</name>
        <dbReference type="ChEBI" id="CHEBI:15361"/>
    </ligand>
</feature>
<evidence type="ECO:0000256" key="12">
    <source>
        <dbReference type="HAMAP-Rule" id="MF_00418"/>
    </source>
</evidence>
<dbReference type="PRINTS" id="PR00146">
    <property type="entry name" value="DHPICSNTHASE"/>
</dbReference>
<evidence type="ECO:0000256" key="13">
    <source>
        <dbReference type="PIRNR" id="PIRNR001365"/>
    </source>
</evidence>
<comment type="subunit">
    <text evidence="12">Homotetramer; dimer of dimers.</text>
</comment>
<evidence type="ECO:0000256" key="9">
    <source>
        <dbReference type="ARBA" id="ARBA00023239"/>
    </source>
</evidence>
<keyword evidence="6 12" id="KW-0028">Amino-acid biosynthesis</keyword>
<dbReference type="CDD" id="cd00950">
    <property type="entry name" value="DHDPS"/>
    <property type="match status" value="1"/>
</dbReference>
<feature type="binding site" evidence="12 15">
    <location>
        <position position="223"/>
    </location>
    <ligand>
        <name>pyruvate</name>
        <dbReference type="ChEBI" id="CHEBI:15361"/>
    </ligand>
</feature>
<evidence type="ECO:0000256" key="6">
    <source>
        <dbReference type="ARBA" id="ARBA00022605"/>
    </source>
</evidence>
<dbReference type="EMBL" id="AWEZ01000045">
    <property type="protein sequence ID" value="ERL08360.1"/>
    <property type="molecule type" value="Genomic_DNA"/>
</dbReference>
<accession>U2TPJ5</accession>
<dbReference type="Pfam" id="PF00701">
    <property type="entry name" value="DHDPS"/>
    <property type="match status" value="1"/>
</dbReference>
<keyword evidence="7 12" id="KW-0220">Diaminopimelate biosynthesis</keyword>
<dbReference type="GO" id="GO:0009089">
    <property type="term" value="P:lysine biosynthetic process via diaminopimelate"/>
    <property type="evidence" value="ECO:0007669"/>
    <property type="project" value="UniProtKB-UniRule"/>
</dbReference>
<sequence>MRYARAFAGTLSKEAHMEMTKLTGSIVALVTPFKEDRSVDFDALGRLVDFHLENGTDGILVLGTTGESSTMTDREDLDVARLVVERVAGRIPVIGGSGSNSTDESLRKSLGLQKLGVDGLLLITPYYNKSNEDGIYHHFKTVLDAVNVPCILYNIPGRTGCSISERNLARLSAHPNAWGLKEASGSIAYATMAARYVSDDFRMFSGNDDMVVPILSLGGSGVISVWADVAPATVHELVARWQAGDAAGALRIQLDNLELIHALFCEVNPIPAKAALARMGLITESYRQPLWPLADASRERLYAALADRGLIAAE</sequence>
<dbReference type="InterPro" id="IPR013785">
    <property type="entry name" value="Aldolase_TIM"/>
</dbReference>
<dbReference type="Gene3D" id="3.20.20.70">
    <property type="entry name" value="Aldolase class I"/>
    <property type="match status" value="1"/>
</dbReference>
<comment type="caution">
    <text evidence="12">Was originally thought to be a dihydrodipicolinate synthase (DHDPS), catalyzing the condensation of (S)-aspartate-beta-semialdehyde [(S)-ASA] and pyruvate to dihydrodipicolinate (DHDP). However, it was shown in E.coli that the product of the enzymatic reaction is not dihydrodipicolinate but in fact (4S)-4-hydroxy-2,3,4,5-tetrahydro-(2S)-dipicolinic acid (HTPA), and that the consecutive dehydration reaction leading to DHDP is not spontaneous but catalyzed by DapB.</text>
</comment>
<keyword evidence="5 12" id="KW-0963">Cytoplasm</keyword>
<evidence type="ECO:0000256" key="11">
    <source>
        <dbReference type="ARBA" id="ARBA00047836"/>
    </source>
</evidence>
<dbReference type="InterPro" id="IPR020624">
    <property type="entry name" value="Schiff_base-form_aldolases_CS"/>
</dbReference>
<proteinExistence type="inferred from homology"/>
<dbReference type="PIRSF" id="PIRSF001365">
    <property type="entry name" value="DHDPS"/>
    <property type="match status" value="1"/>
</dbReference>
<evidence type="ECO:0000256" key="2">
    <source>
        <dbReference type="ARBA" id="ARBA00005120"/>
    </source>
</evidence>
<keyword evidence="17" id="KW-1185">Reference proteome</keyword>
<evidence type="ECO:0000256" key="8">
    <source>
        <dbReference type="ARBA" id="ARBA00023154"/>
    </source>
</evidence>
<evidence type="ECO:0000256" key="4">
    <source>
        <dbReference type="ARBA" id="ARBA00012086"/>
    </source>
</evidence>
<comment type="catalytic activity">
    <reaction evidence="11 12">
        <text>L-aspartate 4-semialdehyde + pyruvate = (2S,4S)-4-hydroxy-2,3,4,5-tetrahydrodipicolinate + H2O + H(+)</text>
        <dbReference type="Rhea" id="RHEA:34171"/>
        <dbReference type="ChEBI" id="CHEBI:15361"/>
        <dbReference type="ChEBI" id="CHEBI:15377"/>
        <dbReference type="ChEBI" id="CHEBI:15378"/>
        <dbReference type="ChEBI" id="CHEBI:67139"/>
        <dbReference type="ChEBI" id="CHEBI:537519"/>
        <dbReference type="EC" id="4.3.3.7"/>
    </reaction>
</comment>
<comment type="pathway">
    <text evidence="2 12">Amino-acid biosynthesis; L-lysine biosynthesis via DAP pathway; (S)-tetrahydrodipicolinate from L-aspartate: step 3/4.</text>
</comment>
<dbReference type="PROSITE" id="PS00665">
    <property type="entry name" value="DHDPS_1"/>
    <property type="match status" value="1"/>
</dbReference>
<name>U2TPJ5_9ACTN</name>
<dbReference type="InterPro" id="IPR002220">
    <property type="entry name" value="DapA-like"/>
</dbReference>
<dbReference type="EC" id="4.3.3.7" evidence="4 12"/>
<evidence type="ECO:0000256" key="5">
    <source>
        <dbReference type="ARBA" id="ARBA00022490"/>
    </source>
</evidence>
<dbReference type="GO" id="GO:0008840">
    <property type="term" value="F:4-hydroxy-tetrahydrodipicolinate synthase activity"/>
    <property type="evidence" value="ECO:0007669"/>
    <property type="project" value="UniProtKB-UniRule"/>
</dbReference>
<reference evidence="16 17" key="1">
    <citation type="submission" date="2013-08" db="EMBL/GenBank/DDBJ databases">
        <authorList>
            <person name="Durkin A.S."/>
            <person name="Haft D.R."/>
            <person name="McCorrison J."/>
            <person name="Torralba M."/>
            <person name="Gillis M."/>
            <person name="Haft D.H."/>
            <person name="Methe B."/>
            <person name="Sutton G."/>
            <person name="Nelson K.E."/>
        </authorList>
    </citation>
    <scope>NUCLEOTIDE SEQUENCE [LARGE SCALE GENOMIC DNA]</scope>
    <source>
        <strain evidence="16 17">F0195</strain>
    </source>
</reference>
<feature type="active site" description="Proton donor/acceptor" evidence="12 14">
    <location>
        <position position="153"/>
    </location>
</feature>
<organism evidence="16 17">
    <name type="scientific">Olsenella profusa F0195</name>
    <dbReference type="NCBI Taxonomy" id="1125712"/>
    <lineage>
        <taxon>Bacteria</taxon>
        <taxon>Bacillati</taxon>
        <taxon>Actinomycetota</taxon>
        <taxon>Coriobacteriia</taxon>
        <taxon>Coriobacteriales</taxon>
        <taxon>Atopobiaceae</taxon>
        <taxon>Olsenella</taxon>
    </lineage>
</organism>
<evidence type="ECO:0000256" key="1">
    <source>
        <dbReference type="ARBA" id="ARBA00003294"/>
    </source>
</evidence>